<dbReference type="Pfam" id="PF00237">
    <property type="entry name" value="Ribosomal_L22"/>
    <property type="match status" value="1"/>
</dbReference>
<dbReference type="NCBIfam" id="TIGR01044">
    <property type="entry name" value="rplV_bact"/>
    <property type="match status" value="1"/>
</dbReference>
<dbReference type="InterPro" id="IPR018260">
    <property type="entry name" value="Ribosomal_uL22_CS"/>
</dbReference>
<dbReference type="AlphaFoldDB" id="A0A3B1DC25"/>
<dbReference type="EMBL" id="UOGI01000311">
    <property type="protein sequence ID" value="VAX34393.1"/>
    <property type="molecule type" value="Genomic_DNA"/>
</dbReference>
<dbReference type="InterPro" id="IPR001063">
    <property type="entry name" value="Ribosomal_uL22"/>
</dbReference>
<dbReference type="GO" id="GO:0003735">
    <property type="term" value="F:structural constituent of ribosome"/>
    <property type="evidence" value="ECO:0007669"/>
    <property type="project" value="InterPro"/>
</dbReference>
<keyword evidence="4 6" id="KW-0689">Ribosomal protein</keyword>
<comment type="similarity">
    <text evidence="1">Belongs to the universal ribosomal protein uL22 family.</text>
</comment>
<dbReference type="GO" id="GO:0022625">
    <property type="term" value="C:cytosolic large ribosomal subunit"/>
    <property type="evidence" value="ECO:0007669"/>
    <property type="project" value="TreeGrafter"/>
</dbReference>
<evidence type="ECO:0000256" key="4">
    <source>
        <dbReference type="ARBA" id="ARBA00022980"/>
    </source>
</evidence>
<evidence type="ECO:0000256" key="2">
    <source>
        <dbReference type="ARBA" id="ARBA00022730"/>
    </source>
</evidence>
<keyword evidence="5" id="KW-0687">Ribonucleoprotein</keyword>
<sequence>MSMESRAKLRYARITPRKARRVIDLIRGKKAGDAMIALRFMPYRGAQFVEKLLRSAMANAEQKEVDVPEDMTVVTAYVDEGPVMKRLFPRAMGRANIIKKKSCHITIVLAEEE</sequence>
<evidence type="ECO:0000313" key="6">
    <source>
        <dbReference type="EMBL" id="VAX34393.1"/>
    </source>
</evidence>
<reference evidence="6" key="1">
    <citation type="submission" date="2018-06" db="EMBL/GenBank/DDBJ databases">
        <authorList>
            <person name="Zhirakovskaya E."/>
        </authorList>
    </citation>
    <scope>NUCLEOTIDE SEQUENCE</scope>
</reference>
<evidence type="ECO:0000256" key="3">
    <source>
        <dbReference type="ARBA" id="ARBA00022884"/>
    </source>
</evidence>
<dbReference type="GO" id="GO:0006412">
    <property type="term" value="P:translation"/>
    <property type="evidence" value="ECO:0007669"/>
    <property type="project" value="InterPro"/>
</dbReference>
<keyword evidence="2" id="KW-0699">rRNA-binding</keyword>
<keyword evidence="3" id="KW-0694">RNA-binding</keyword>
<accession>A0A3B1DC25</accession>
<dbReference type="InterPro" id="IPR005727">
    <property type="entry name" value="Ribosomal_uL22_bac/chlpt-type"/>
</dbReference>
<name>A0A3B1DC25_9ZZZZ</name>
<dbReference type="CDD" id="cd00336">
    <property type="entry name" value="Ribosomal_L22"/>
    <property type="match status" value="1"/>
</dbReference>
<dbReference type="InterPro" id="IPR036394">
    <property type="entry name" value="Ribosomal_uL22_sf"/>
</dbReference>
<gene>
    <name evidence="6" type="ORF">MNBD_NITROSPIRAE03-1775</name>
</gene>
<dbReference type="InterPro" id="IPR047867">
    <property type="entry name" value="Ribosomal_uL22_bac/org-type"/>
</dbReference>
<evidence type="ECO:0000256" key="1">
    <source>
        <dbReference type="ARBA" id="ARBA00009451"/>
    </source>
</evidence>
<organism evidence="6">
    <name type="scientific">hydrothermal vent metagenome</name>
    <dbReference type="NCBI Taxonomy" id="652676"/>
    <lineage>
        <taxon>unclassified sequences</taxon>
        <taxon>metagenomes</taxon>
        <taxon>ecological metagenomes</taxon>
    </lineage>
</organism>
<evidence type="ECO:0000256" key="5">
    <source>
        <dbReference type="ARBA" id="ARBA00023274"/>
    </source>
</evidence>
<dbReference type="PROSITE" id="PS00464">
    <property type="entry name" value="RIBOSOMAL_L22"/>
    <property type="match status" value="1"/>
</dbReference>
<dbReference type="PANTHER" id="PTHR13501">
    <property type="entry name" value="CHLOROPLAST 50S RIBOSOMAL PROTEIN L22-RELATED"/>
    <property type="match status" value="1"/>
</dbReference>
<dbReference type="SUPFAM" id="SSF54843">
    <property type="entry name" value="Ribosomal protein L22"/>
    <property type="match status" value="1"/>
</dbReference>
<dbReference type="Gene3D" id="3.90.470.10">
    <property type="entry name" value="Ribosomal protein L22/L17"/>
    <property type="match status" value="1"/>
</dbReference>
<proteinExistence type="inferred from homology"/>
<dbReference type="GO" id="GO:0019843">
    <property type="term" value="F:rRNA binding"/>
    <property type="evidence" value="ECO:0007669"/>
    <property type="project" value="UniProtKB-KW"/>
</dbReference>
<dbReference type="PANTHER" id="PTHR13501:SF8">
    <property type="entry name" value="LARGE RIBOSOMAL SUBUNIT PROTEIN UL22M"/>
    <property type="match status" value="1"/>
</dbReference>
<protein>
    <submittedName>
        <fullName evidence="6">LSU ribosomal protein L22p (L17e)</fullName>
    </submittedName>
</protein>
<dbReference type="HAMAP" id="MF_01331_B">
    <property type="entry name" value="Ribosomal_uL22_B"/>
    <property type="match status" value="1"/>
</dbReference>